<evidence type="ECO:0008006" key="5">
    <source>
        <dbReference type="Google" id="ProtNLM"/>
    </source>
</evidence>
<sequence length="100" mass="11212">MGCIALRYISFWLVWNAGTRYLGTTCKYSVRLSSPPGRPANQHLHATPLQNQPTEGEVEKQLSGHQDGDETLEHVHILSRCPSITPNPTAWEQTEKNTGR</sequence>
<dbReference type="AlphaFoldDB" id="A0AA40EKE6"/>
<evidence type="ECO:0000256" key="2">
    <source>
        <dbReference type="SAM" id="SignalP"/>
    </source>
</evidence>
<feature type="signal peptide" evidence="2">
    <location>
        <begin position="1"/>
        <end position="19"/>
    </location>
</feature>
<evidence type="ECO:0000256" key="1">
    <source>
        <dbReference type="SAM" id="MobiDB-lite"/>
    </source>
</evidence>
<feature type="chain" id="PRO_5041382928" description="Secreted protein" evidence="2">
    <location>
        <begin position="20"/>
        <end position="100"/>
    </location>
</feature>
<gene>
    <name evidence="3" type="ORF">B0T18DRAFT_221492</name>
</gene>
<feature type="region of interest" description="Disordered" evidence="1">
    <location>
        <begin position="81"/>
        <end position="100"/>
    </location>
</feature>
<feature type="compositionally biased region" description="Polar residues" evidence="1">
    <location>
        <begin position="82"/>
        <end position="92"/>
    </location>
</feature>
<proteinExistence type="predicted"/>
<feature type="region of interest" description="Disordered" evidence="1">
    <location>
        <begin position="32"/>
        <end position="68"/>
    </location>
</feature>
<reference evidence="3" key="1">
    <citation type="submission" date="2023-06" db="EMBL/GenBank/DDBJ databases">
        <title>Genome-scale phylogeny and comparative genomics of the fungal order Sordariales.</title>
        <authorList>
            <consortium name="Lawrence Berkeley National Laboratory"/>
            <person name="Hensen N."/>
            <person name="Bonometti L."/>
            <person name="Westerberg I."/>
            <person name="Brannstrom I.O."/>
            <person name="Guillou S."/>
            <person name="Cros-Aarteil S."/>
            <person name="Calhoun S."/>
            <person name="Haridas S."/>
            <person name="Kuo A."/>
            <person name="Mondo S."/>
            <person name="Pangilinan J."/>
            <person name="Riley R."/>
            <person name="LaButti K."/>
            <person name="Andreopoulos B."/>
            <person name="Lipzen A."/>
            <person name="Chen C."/>
            <person name="Yanf M."/>
            <person name="Daum C."/>
            <person name="Ng V."/>
            <person name="Clum A."/>
            <person name="Steindorff A."/>
            <person name="Ohm R."/>
            <person name="Martin F."/>
            <person name="Silar P."/>
            <person name="Natvig D."/>
            <person name="Lalanne C."/>
            <person name="Gautier V."/>
            <person name="Ament-velasquez S.L."/>
            <person name="Kruys A."/>
            <person name="Hutchinson M.I."/>
            <person name="Powell A.J."/>
            <person name="Barry K."/>
            <person name="Miller A.N."/>
            <person name="Grigoriev I.V."/>
            <person name="Debuchy R."/>
            <person name="Gladieux P."/>
            <person name="Thoren M.H."/>
            <person name="Johannesson H."/>
        </authorList>
    </citation>
    <scope>NUCLEOTIDE SEQUENCE</scope>
    <source>
        <strain evidence="3">SMH3187-1</strain>
    </source>
</reference>
<comment type="caution">
    <text evidence="3">The sequence shown here is derived from an EMBL/GenBank/DDBJ whole genome shotgun (WGS) entry which is preliminary data.</text>
</comment>
<feature type="compositionally biased region" description="Basic and acidic residues" evidence="1">
    <location>
        <begin position="57"/>
        <end position="68"/>
    </location>
</feature>
<evidence type="ECO:0000313" key="3">
    <source>
        <dbReference type="EMBL" id="KAK0740976.1"/>
    </source>
</evidence>
<keyword evidence="4" id="KW-1185">Reference proteome</keyword>
<protein>
    <recommendedName>
        <fullName evidence="5">Secreted protein</fullName>
    </recommendedName>
</protein>
<evidence type="ECO:0000313" key="4">
    <source>
        <dbReference type="Proteomes" id="UP001172155"/>
    </source>
</evidence>
<organism evidence="3 4">
    <name type="scientific">Schizothecium vesticola</name>
    <dbReference type="NCBI Taxonomy" id="314040"/>
    <lineage>
        <taxon>Eukaryota</taxon>
        <taxon>Fungi</taxon>
        <taxon>Dikarya</taxon>
        <taxon>Ascomycota</taxon>
        <taxon>Pezizomycotina</taxon>
        <taxon>Sordariomycetes</taxon>
        <taxon>Sordariomycetidae</taxon>
        <taxon>Sordariales</taxon>
        <taxon>Schizotheciaceae</taxon>
        <taxon>Schizothecium</taxon>
    </lineage>
</organism>
<name>A0AA40EKE6_9PEZI</name>
<accession>A0AA40EKE6</accession>
<dbReference type="EMBL" id="JAUKUD010000006">
    <property type="protein sequence ID" value="KAK0740976.1"/>
    <property type="molecule type" value="Genomic_DNA"/>
</dbReference>
<dbReference type="Proteomes" id="UP001172155">
    <property type="component" value="Unassembled WGS sequence"/>
</dbReference>
<keyword evidence="2" id="KW-0732">Signal</keyword>